<sequence>MPIHKDPETENPLIVDFRVAPSPPSLLLLPTPPASEFSPRLKQVNPAHATAMYEDCLFYAPSKSTLWRSVPTTPTRRRCAPLSKVKNPGVFFRNMSREDFTDWQELYLDLNKNGKARLHVELNIL</sequence>
<comment type="caution">
    <text evidence="1">The sequence shown here is derived from an EMBL/GenBank/DDBJ whole genome shotgun (WGS) entry which is preliminary data.</text>
</comment>
<gene>
    <name evidence="1" type="ORF">Q9L58_005584</name>
</gene>
<protein>
    <submittedName>
        <fullName evidence="1">Uncharacterized protein</fullName>
    </submittedName>
</protein>
<accession>A0ABR3GHX3</accession>
<reference evidence="1 2" key="1">
    <citation type="submission" date="2024-02" db="EMBL/GenBank/DDBJ databases">
        <title>Discinaceae phylogenomics.</title>
        <authorList>
            <person name="Dirks A.C."/>
            <person name="James T.Y."/>
        </authorList>
    </citation>
    <scope>NUCLEOTIDE SEQUENCE [LARGE SCALE GENOMIC DNA]</scope>
    <source>
        <strain evidence="1 2">ACD0624</strain>
    </source>
</reference>
<evidence type="ECO:0000313" key="1">
    <source>
        <dbReference type="EMBL" id="KAL0635453.1"/>
    </source>
</evidence>
<name>A0ABR3GHX3_9PEZI</name>
<dbReference type="EMBL" id="JBBBZM010000069">
    <property type="protein sequence ID" value="KAL0635453.1"/>
    <property type="molecule type" value="Genomic_DNA"/>
</dbReference>
<dbReference type="Proteomes" id="UP001447188">
    <property type="component" value="Unassembled WGS sequence"/>
</dbReference>
<proteinExistence type="predicted"/>
<evidence type="ECO:0000313" key="2">
    <source>
        <dbReference type="Proteomes" id="UP001447188"/>
    </source>
</evidence>
<organism evidence="1 2">
    <name type="scientific">Discina gigas</name>
    <dbReference type="NCBI Taxonomy" id="1032678"/>
    <lineage>
        <taxon>Eukaryota</taxon>
        <taxon>Fungi</taxon>
        <taxon>Dikarya</taxon>
        <taxon>Ascomycota</taxon>
        <taxon>Pezizomycotina</taxon>
        <taxon>Pezizomycetes</taxon>
        <taxon>Pezizales</taxon>
        <taxon>Discinaceae</taxon>
        <taxon>Discina</taxon>
    </lineage>
</organism>
<keyword evidence="2" id="KW-1185">Reference proteome</keyword>